<evidence type="ECO:0000313" key="13">
    <source>
        <dbReference type="EMBL" id="AFZ70587.1"/>
    </source>
</evidence>
<feature type="site" description="Transition state stabilizer" evidence="11">
    <location>
        <position position="18"/>
    </location>
</feature>
<dbReference type="GO" id="GO:0016114">
    <property type="term" value="P:terpenoid biosynthetic process"/>
    <property type="evidence" value="ECO:0007669"/>
    <property type="project" value="TreeGrafter"/>
</dbReference>
<evidence type="ECO:0000256" key="9">
    <source>
        <dbReference type="ARBA" id="ARBA00049063"/>
    </source>
</evidence>
<evidence type="ECO:0000256" key="11">
    <source>
        <dbReference type="PIRSR" id="PIRSR016496-2"/>
    </source>
</evidence>
<dbReference type="GeneID" id="14212106"/>
<dbReference type="InterPro" id="IPR024192">
    <property type="entry name" value="Fosfomycin_R_FomA-type"/>
</dbReference>
<dbReference type="OrthoDB" id="15328at2157"/>
<gene>
    <name evidence="13" type="ordered locus">Calag_0846</name>
</gene>
<evidence type="ECO:0000256" key="2">
    <source>
        <dbReference type="ARBA" id="ARBA00012908"/>
    </source>
</evidence>
<reference evidence="14" key="1">
    <citation type="submission" date="2012-03" db="EMBL/GenBank/DDBJ databases">
        <title>Complete genome of Caldisphaera lagunensis DSM 15908.</title>
        <authorList>
            <person name="Lucas S."/>
            <person name="Copeland A."/>
            <person name="Lapidus A."/>
            <person name="Glavina del Rio T."/>
            <person name="Dalin E."/>
            <person name="Tice H."/>
            <person name="Bruce D."/>
            <person name="Goodwin L."/>
            <person name="Pitluck S."/>
            <person name="Peters L."/>
            <person name="Mikhailova N."/>
            <person name="Teshima H."/>
            <person name="Kyrpides N."/>
            <person name="Mavromatis K."/>
            <person name="Ivanova N."/>
            <person name="Brettin T."/>
            <person name="Detter J.C."/>
            <person name="Han C."/>
            <person name="Larimer F."/>
            <person name="Land M."/>
            <person name="Hauser L."/>
            <person name="Markowitz V."/>
            <person name="Cheng J.-F."/>
            <person name="Hugenholtz P."/>
            <person name="Woyke T."/>
            <person name="Wu D."/>
            <person name="Spring S."/>
            <person name="Schroeder M."/>
            <person name="Brambilla E."/>
            <person name="Klenk H.-P."/>
            <person name="Eisen J.A."/>
        </authorList>
    </citation>
    <scope>NUCLEOTIDE SEQUENCE [LARGE SCALE GENOMIC DNA]</scope>
    <source>
        <strain evidence="14">DSM 15908 / JCM 11604 / IC-154</strain>
    </source>
</reference>
<keyword evidence="4" id="KW-0808">Transferase</keyword>
<protein>
    <recommendedName>
        <fullName evidence="3">Isopentenyl phosphate kinase</fullName>
        <ecNumber evidence="2">2.7.4.26</ecNumber>
    </recommendedName>
</protein>
<dbReference type="AlphaFoldDB" id="L0ABU7"/>
<dbReference type="SUPFAM" id="SSF53633">
    <property type="entry name" value="Carbamate kinase-like"/>
    <property type="match status" value="1"/>
</dbReference>
<dbReference type="eggNOG" id="arCOG00860">
    <property type="taxonomic scope" value="Archaea"/>
</dbReference>
<evidence type="ECO:0000259" key="12">
    <source>
        <dbReference type="Pfam" id="PF00696"/>
    </source>
</evidence>
<dbReference type="EC" id="2.7.4.26" evidence="2"/>
<dbReference type="GO" id="GO:0005524">
    <property type="term" value="F:ATP binding"/>
    <property type="evidence" value="ECO:0007669"/>
    <property type="project" value="UniProtKB-KW"/>
</dbReference>
<dbReference type="EMBL" id="CP003378">
    <property type="protein sequence ID" value="AFZ70587.1"/>
    <property type="molecule type" value="Genomic_DNA"/>
</dbReference>
<evidence type="ECO:0000256" key="5">
    <source>
        <dbReference type="ARBA" id="ARBA00022741"/>
    </source>
</evidence>
<feature type="binding site" evidence="10">
    <location>
        <position position="209"/>
    </location>
    <ligand>
        <name>ATP</name>
        <dbReference type="ChEBI" id="CHEBI:30616"/>
    </ligand>
</feature>
<evidence type="ECO:0000256" key="4">
    <source>
        <dbReference type="ARBA" id="ARBA00022679"/>
    </source>
</evidence>
<evidence type="ECO:0000313" key="14">
    <source>
        <dbReference type="Proteomes" id="UP000010469"/>
    </source>
</evidence>
<dbReference type="KEGG" id="clg:Calag_0846"/>
<dbReference type="NCBIfam" id="NF040647">
    <property type="entry name" value="IPPK_Arch"/>
    <property type="match status" value="1"/>
</dbReference>
<dbReference type="PIRSF" id="PIRSF016496">
    <property type="entry name" value="Kin_FomA"/>
    <property type="match status" value="1"/>
</dbReference>
<keyword evidence="7 10" id="KW-0067">ATP-binding</keyword>
<keyword evidence="14" id="KW-1185">Reference proteome</keyword>
<feature type="binding site" evidence="10">
    <location>
        <position position="53"/>
    </location>
    <ligand>
        <name>substrate</name>
    </ligand>
</feature>
<dbReference type="Proteomes" id="UP000010469">
    <property type="component" value="Chromosome"/>
</dbReference>
<dbReference type="RefSeq" id="WP_015232484.1">
    <property type="nucleotide sequence ID" value="NC_019791.1"/>
</dbReference>
<dbReference type="InterPro" id="IPR036393">
    <property type="entry name" value="AceGlu_kinase-like_sf"/>
</dbReference>
<evidence type="ECO:0000256" key="3">
    <source>
        <dbReference type="ARBA" id="ARBA00017267"/>
    </source>
</evidence>
<dbReference type="HOGENOM" id="CLU_070213_0_0_2"/>
<evidence type="ECO:0000256" key="1">
    <source>
        <dbReference type="ARBA" id="ARBA00010540"/>
    </source>
</evidence>
<evidence type="ECO:0000256" key="10">
    <source>
        <dbReference type="PIRSR" id="PIRSR016496-1"/>
    </source>
</evidence>
<dbReference type="FunCoup" id="L0ABU7">
    <property type="interactions" value="20"/>
</dbReference>
<dbReference type="Gene3D" id="3.40.1160.10">
    <property type="entry name" value="Acetylglutamate kinase-like"/>
    <property type="match status" value="1"/>
</dbReference>
<name>L0ABU7_CALLD</name>
<feature type="binding site" evidence="10">
    <location>
        <begin position="9"/>
        <end position="13"/>
    </location>
    <ligand>
        <name>ATP</name>
        <dbReference type="ChEBI" id="CHEBI:30616"/>
    </ligand>
</feature>
<evidence type="ECO:0000256" key="6">
    <source>
        <dbReference type="ARBA" id="ARBA00022777"/>
    </source>
</evidence>
<keyword evidence="6 13" id="KW-0418">Kinase</keyword>
<dbReference type="InParanoid" id="L0ABU7"/>
<dbReference type="STRING" id="1056495.Calag_0846"/>
<dbReference type="Pfam" id="PF00696">
    <property type="entry name" value="AA_kinase"/>
    <property type="match status" value="1"/>
</dbReference>
<feature type="domain" description="Aspartate/glutamate/uridylate kinase" evidence="12">
    <location>
        <begin position="4"/>
        <end position="222"/>
    </location>
</feature>
<feature type="binding site" evidence="10">
    <location>
        <position position="58"/>
    </location>
    <ligand>
        <name>substrate</name>
    </ligand>
</feature>
<evidence type="ECO:0000256" key="7">
    <source>
        <dbReference type="ARBA" id="ARBA00022840"/>
    </source>
</evidence>
<dbReference type="GO" id="GO:0016301">
    <property type="term" value="F:kinase activity"/>
    <property type="evidence" value="ECO:0007669"/>
    <property type="project" value="UniProtKB-KW"/>
</dbReference>
<dbReference type="PANTHER" id="PTHR43654:SF1">
    <property type="entry name" value="ISOPENTENYL PHOSPHATE KINASE"/>
    <property type="match status" value="1"/>
</dbReference>
<keyword evidence="5 10" id="KW-0547">Nucleotide-binding</keyword>
<dbReference type="GO" id="GO:0102043">
    <property type="term" value="F:isopentenyl phosphate kinase activity"/>
    <property type="evidence" value="ECO:0007669"/>
    <property type="project" value="UniProtKB-EC"/>
</dbReference>
<organism evidence="13 14">
    <name type="scientific">Caldisphaera lagunensis (strain DSM 15908 / JCM 11604 / ANMR 0165 / IC-154)</name>
    <dbReference type="NCBI Taxonomy" id="1056495"/>
    <lineage>
        <taxon>Archaea</taxon>
        <taxon>Thermoproteota</taxon>
        <taxon>Thermoprotei</taxon>
        <taxon>Acidilobales</taxon>
        <taxon>Caldisphaeraceae</taxon>
        <taxon>Caldisphaera</taxon>
    </lineage>
</organism>
<feature type="binding site" evidence="10">
    <location>
        <position position="205"/>
    </location>
    <ligand>
        <name>ATP</name>
        <dbReference type="ChEBI" id="CHEBI:30616"/>
    </ligand>
</feature>
<sequence>MGCNKVVIKLGGSLITDKSNPHTVNWESLNDVIDQIARFHNKYDSKIVLVHGGGSFGHYEVERIKKNKSIIDKVATSEIQESMLTLALAVIKLLVNSGIPASLHPAHTICNTNNAKNCNYMPIIRDLNNGLIPVTYGDAIFDNEGKIISGDDLSVEISNIINSDCLFFATDVEGILDEKGNLIKEVNKNYKITIINRAQFDVTGGIISKINKAFNSKSSNIRILSGKKLFNALIGEDVGTRIIN</sequence>
<keyword evidence="8" id="KW-0414">Isoprene biosynthesis</keyword>
<feature type="binding site" evidence="10">
    <location>
        <position position="171"/>
    </location>
    <ligand>
        <name>ATP</name>
        <dbReference type="ChEBI" id="CHEBI:30616"/>
    </ligand>
</feature>
<comment type="similarity">
    <text evidence="1">Belongs to the isopentenyl phosphate kinase family.</text>
</comment>
<feature type="binding site" evidence="10">
    <location>
        <position position="54"/>
    </location>
    <ligand>
        <name>ATP</name>
        <dbReference type="ChEBI" id="CHEBI:30616"/>
    </ligand>
</feature>
<feature type="binding site" evidence="10">
    <location>
        <position position="150"/>
    </location>
    <ligand>
        <name>substrate</name>
    </ligand>
</feature>
<proteinExistence type="inferred from homology"/>
<comment type="catalytic activity">
    <reaction evidence="9">
        <text>isopentenyl phosphate + ATP = isopentenyl diphosphate + ADP</text>
        <dbReference type="Rhea" id="RHEA:33963"/>
        <dbReference type="ChEBI" id="CHEBI:30616"/>
        <dbReference type="ChEBI" id="CHEBI:65078"/>
        <dbReference type="ChEBI" id="CHEBI:128769"/>
        <dbReference type="ChEBI" id="CHEBI:456216"/>
        <dbReference type="EC" id="2.7.4.26"/>
    </reaction>
</comment>
<accession>L0ABU7</accession>
<dbReference type="GO" id="GO:0005829">
    <property type="term" value="C:cytosol"/>
    <property type="evidence" value="ECO:0007669"/>
    <property type="project" value="TreeGrafter"/>
</dbReference>
<dbReference type="InterPro" id="IPR001048">
    <property type="entry name" value="Asp/Glu/Uridylate_kinase"/>
</dbReference>
<dbReference type="PANTHER" id="PTHR43654">
    <property type="entry name" value="GLUTAMATE 5-KINASE"/>
    <property type="match status" value="1"/>
</dbReference>
<evidence type="ECO:0000256" key="8">
    <source>
        <dbReference type="ARBA" id="ARBA00023229"/>
    </source>
</evidence>